<comment type="caution">
    <text evidence="1">The sequence shown here is derived from an EMBL/GenBank/DDBJ whole genome shotgun (WGS) entry which is preliminary data.</text>
</comment>
<dbReference type="OrthoDB" id="2340858at2759"/>
<reference evidence="1 2" key="1">
    <citation type="journal article" date="2019" name="New Phytol.">
        <title>Comparative genomics reveals unique wood-decay strategies and fruiting body development in the Schizophyllaceae.</title>
        <authorList>
            <person name="Almasi E."/>
            <person name="Sahu N."/>
            <person name="Krizsan K."/>
            <person name="Balint B."/>
            <person name="Kovacs G.M."/>
            <person name="Kiss B."/>
            <person name="Cseklye J."/>
            <person name="Drula E."/>
            <person name="Henrissat B."/>
            <person name="Nagy I."/>
            <person name="Chovatia M."/>
            <person name="Adam C."/>
            <person name="LaButti K."/>
            <person name="Lipzen A."/>
            <person name="Riley R."/>
            <person name="Grigoriev I.V."/>
            <person name="Nagy L.G."/>
        </authorList>
    </citation>
    <scope>NUCLEOTIDE SEQUENCE [LARGE SCALE GENOMIC DNA]</scope>
    <source>
        <strain evidence="1 2">NL-1724</strain>
    </source>
</reference>
<dbReference type="PANTHER" id="PTHR33129:SF1">
    <property type="entry name" value="ATP-BINDING PROTEIN"/>
    <property type="match status" value="1"/>
</dbReference>
<gene>
    <name evidence="1" type="ORF">BD626DRAFT_568870</name>
</gene>
<name>A0A550CF98_9AGAR</name>
<dbReference type="Proteomes" id="UP000320762">
    <property type="component" value="Unassembled WGS sequence"/>
</dbReference>
<proteinExistence type="predicted"/>
<keyword evidence="2" id="KW-1185">Reference proteome</keyword>
<protein>
    <submittedName>
        <fullName evidence="1">Uncharacterized protein</fullName>
    </submittedName>
</protein>
<dbReference type="EMBL" id="VDMD01000009">
    <property type="protein sequence ID" value="TRM63471.1"/>
    <property type="molecule type" value="Genomic_DNA"/>
</dbReference>
<accession>A0A550CF98</accession>
<evidence type="ECO:0000313" key="1">
    <source>
        <dbReference type="EMBL" id="TRM63471.1"/>
    </source>
</evidence>
<dbReference type="InterPro" id="IPR052980">
    <property type="entry name" value="Crinkler_effector"/>
</dbReference>
<evidence type="ECO:0000313" key="2">
    <source>
        <dbReference type="Proteomes" id="UP000320762"/>
    </source>
</evidence>
<organism evidence="1 2">
    <name type="scientific">Schizophyllum amplum</name>
    <dbReference type="NCBI Taxonomy" id="97359"/>
    <lineage>
        <taxon>Eukaryota</taxon>
        <taxon>Fungi</taxon>
        <taxon>Dikarya</taxon>
        <taxon>Basidiomycota</taxon>
        <taxon>Agaricomycotina</taxon>
        <taxon>Agaricomycetes</taxon>
        <taxon>Agaricomycetidae</taxon>
        <taxon>Agaricales</taxon>
        <taxon>Schizophyllaceae</taxon>
        <taxon>Schizophyllum</taxon>
    </lineage>
</organism>
<sequence>MSSDSAASHWLYDIQALDDEDAYAWKSSELADEAKPFRQQEAYMRKARDPKRSHELYGTVGTYSTFESPPPQVFDTPTVLIRREYEAAWRDMEMAFVTGQKAFMTTEGPDRYENHPTPNPKAPYAGAFTILGHPGIGKTIFLSLALLRCLERHWTVLLQLDADNIYIFNSIGVFLVKASIPTSLLSSALPRATWCLVDSNSSLKEVPHTILGLRNFVIQTASPRVERFSWTKKTAAHVYYVIHPMPLEEALLACVLHKFGAVAMGVDWEALHAVTLQLALDGLDYAKLRQVIHQTRQLQMDEDISHQIFMVLPGDQRFRWRVDIVSEHTSLEDRVHDVLPKSQSWLIGHDDASVANHGMHIYGGSSNTLAIKPVDRSAGKNYRPRAANEPTIDSFIYNPQDNVITAFQITVSERHSLKAAGPEWLKRLRSEQHKQIEPAIDLVVVSSNAEVQLPGAKKTAFRDIYHLHIVGFPKIEPSTNR</sequence>
<dbReference type="PANTHER" id="PTHR33129">
    <property type="entry name" value="PROTEIN KINASE DOMAIN-CONTAINING PROTEIN-RELATED"/>
    <property type="match status" value="1"/>
</dbReference>
<dbReference type="AlphaFoldDB" id="A0A550CF98"/>